<evidence type="ECO:0000313" key="2">
    <source>
        <dbReference type="Proteomes" id="UP000094741"/>
    </source>
</evidence>
<reference evidence="1 2" key="1">
    <citation type="journal article" date="2012" name="Science">
        <title>Ecological populations of bacteria act as socially cohesive units of antibiotic production and resistance.</title>
        <authorList>
            <person name="Cordero O.X."/>
            <person name="Wildschutte H."/>
            <person name="Kirkup B."/>
            <person name="Proehl S."/>
            <person name="Ngo L."/>
            <person name="Hussain F."/>
            <person name="Le Roux F."/>
            <person name="Mincer T."/>
            <person name="Polz M.F."/>
        </authorList>
    </citation>
    <scope>NUCLEOTIDE SEQUENCE [LARGE SCALE GENOMIC DNA]</scope>
    <source>
        <strain evidence="1 2">ZF-129</strain>
    </source>
</reference>
<dbReference type="AlphaFoldDB" id="A0A1E5BI24"/>
<evidence type="ECO:0000313" key="1">
    <source>
        <dbReference type="EMBL" id="OEE36952.1"/>
    </source>
</evidence>
<sequence length="298" mass="33435">MTLHPLVNEQKQLILPPELARIFVEKLKAMDKYDEASEYIRREDGEGPIGGDTLKATEEHFCTRFSNSCIRLQYVMIDPDKKFVEAASQFSTSFFNGDVCLVDIPCGTGAGSLSLLHTLCDLRDAELAPTTKLNVHIYAADYSNHVSDIFSDLINASLSRFAACNIHVTYEINHWDAFDITSTSNLVDNVKAIKCEEYFILVSAFNGIGHDKYQEIKPSLDLIQGSFANRNFTLIHIEPSSKKGMKFLDLIEGAVSTIFKGKIFSKIMNIKPRFEWVDPVNGRVVQSSVSVHLNTRSE</sequence>
<comment type="caution">
    <text evidence="1">The sequence shown here is derived from an EMBL/GenBank/DDBJ whole genome shotgun (WGS) entry which is preliminary data.</text>
</comment>
<organism evidence="1 2">
    <name type="scientific">Vibrio genomosp. F10 str. ZF-129</name>
    <dbReference type="NCBI Taxonomy" id="1187848"/>
    <lineage>
        <taxon>Bacteria</taxon>
        <taxon>Pseudomonadati</taxon>
        <taxon>Pseudomonadota</taxon>
        <taxon>Gammaproteobacteria</taxon>
        <taxon>Vibrionales</taxon>
        <taxon>Vibrionaceae</taxon>
        <taxon>Vibrio</taxon>
    </lineage>
</organism>
<dbReference type="eggNOG" id="COG2890">
    <property type="taxonomic scope" value="Bacteria"/>
</dbReference>
<accession>A0A1E5BI24</accession>
<name>A0A1E5BI24_9VIBR</name>
<dbReference type="STRING" id="1187848.A1QO_04610"/>
<dbReference type="Proteomes" id="UP000094741">
    <property type="component" value="Unassembled WGS sequence"/>
</dbReference>
<protein>
    <recommendedName>
        <fullName evidence="3">SAM-dependent methyltransferase</fullName>
    </recommendedName>
</protein>
<dbReference type="EMBL" id="AJYQ02000030">
    <property type="protein sequence ID" value="OEE36952.1"/>
    <property type="molecule type" value="Genomic_DNA"/>
</dbReference>
<proteinExistence type="predicted"/>
<evidence type="ECO:0008006" key="3">
    <source>
        <dbReference type="Google" id="ProtNLM"/>
    </source>
</evidence>
<gene>
    <name evidence="1" type="ORF">A1QO_04610</name>
</gene>